<accession>A0A5M6J391</accession>
<evidence type="ECO:0000256" key="5">
    <source>
        <dbReference type="ARBA" id="ARBA00023001"/>
    </source>
</evidence>
<keyword evidence="7" id="KW-0119">Carbohydrate metabolism</keyword>
<evidence type="ECO:0000313" key="9">
    <source>
        <dbReference type="Proteomes" id="UP000325255"/>
    </source>
</evidence>
<reference evidence="8 9" key="1">
    <citation type="submission" date="2019-09" db="EMBL/GenBank/DDBJ databases">
        <title>Genome sequence of Rhodovastum atsumiense, a diverse member of the Acetobacteraceae family of non-sulfur purple photosynthetic bacteria.</title>
        <authorList>
            <person name="Meyer T."/>
            <person name="Kyndt J."/>
        </authorList>
    </citation>
    <scope>NUCLEOTIDE SEQUENCE [LARGE SCALE GENOMIC DNA]</scope>
    <source>
        <strain evidence="8 9">DSM 21279</strain>
    </source>
</reference>
<dbReference type="Pfam" id="PF01270">
    <property type="entry name" value="Glyco_hydro_8"/>
    <property type="match status" value="1"/>
</dbReference>
<evidence type="ECO:0000256" key="6">
    <source>
        <dbReference type="ARBA" id="ARBA00023295"/>
    </source>
</evidence>
<dbReference type="EMBL" id="VWPK01000001">
    <property type="protein sequence ID" value="KAA5614699.1"/>
    <property type="molecule type" value="Genomic_DNA"/>
</dbReference>
<dbReference type="RefSeq" id="WP_150038492.1">
    <property type="nucleotide sequence ID" value="NZ_OW485601.1"/>
</dbReference>
<dbReference type="Gene3D" id="1.50.10.10">
    <property type="match status" value="1"/>
</dbReference>
<evidence type="ECO:0000256" key="1">
    <source>
        <dbReference type="ARBA" id="ARBA00000966"/>
    </source>
</evidence>
<dbReference type="InterPro" id="IPR012341">
    <property type="entry name" value="6hp_glycosidase-like_sf"/>
</dbReference>
<dbReference type="InterPro" id="IPR002037">
    <property type="entry name" value="Glyco_hydro_8"/>
</dbReference>
<keyword evidence="9" id="KW-1185">Reference proteome</keyword>
<proteinExistence type="inferred from homology"/>
<dbReference type="PRINTS" id="PR00735">
    <property type="entry name" value="GLHYDRLASE8"/>
</dbReference>
<dbReference type="EC" id="3.2.1.4" evidence="3"/>
<protein>
    <recommendedName>
        <fullName evidence="3">cellulase</fullName>
        <ecNumber evidence="3">3.2.1.4</ecNumber>
    </recommendedName>
</protein>
<name>A0A5M6J391_9PROT</name>
<organism evidence="8 9">
    <name type="scientific">Rhodovastum atsumiense</name>
    <dbReference type="NCBI Taxonomy" id="504468"/>
    <lineage>
        <taxon>Bacteria</taxon>
        <taxon>Pseudomonadati</taxon>
        <taxon>Pseudomonadota</taxon>
        <taxon>Alphaproteobacteria</taxon>
        <taxon>Acetobacterales</taxon>
        <taxon>Acetobacteraceae</taxon>
        <taxon>Rhodovastum</taxon>
    </lineage>
</organism>
<dbReference type="AlphaFoldDB" id="A0A5M6J391"/>
<keyword evidence="6" id="KW-0326">Glycosidase</keyword>
<dbReference type="Proteomes" id="UP000325255">
    <property type="component" value="Unassembled WGS sequence"/>
</dbReference>
<evidence type="ECO:0000256" key="7">
    <source>
        <dbReference type="ARBA" id="ARBA00023326"/>
    </source>
</evidence>
<evidence type="ECO:0000256" key="3">
    <source>
        <dbReference type="ARBA" id="ARBA00012601"/>
    </source>
</evidence>
<dbReference type="OrthoDB" id="9766708at2"/>
<comment type="caution">
    <text evidence="8">The sequence shown here is derived from an EMBL/GenBank/DDBJ whole genome shotgun (WGS) entry which is preliminary data.</text>
</comment>
<dbReference type="InterPro" id="IPR008928">
    <property type="entry name" value="6-hairpin_glycosidase_sf"/>
</dbReference>
<dbReference type="GO" id="GO:0008810">
    <property type="term" value="F:cellulase activity"/>
    <property type="evidence" value="ECO:0007669"/>
    <property type="project" value="UniProtKB-EC"/>
</dbReference>
<keyword evidence="5" id="KW-0136">Cellulose degradation</keyword>
<comment type="catalytic activity">
    <reaction evidence="1">
        <text>Endohydrolysis of (1-&gt;4)-beta-D-glucosidic linkages in cellulose, lichenin and cereal beta-D-glucans.</text>
        <dbReference type="EC" id="3.2.1.4"/>
    </reaction>
</comment>
<comment type="similarity">
    <text evidence="2">Belongs to the glycosyl hydrolase 8 (cellulase D) family.</text>
</comment>
<dbReference type="SUPFAM" id="SSF48208">
    <property type="entry name" value="Six-hairpin glycosidases"/>
    <property type="match status" value="1"/>
</dbReference>
<evidence type="ECO:0000256" key="4">
    <source>
        <dbReference type="ARBA" id="ARBA00022801"/>
    </source>
</evidence>
<keyword evidence="4 8" id="KW-0378">Hydrolase</keyword>
<sequence>MQQTEVLPDTRRVPGPGRRRVLTRAVASLVAPVILPCRSQAAEADDLAEWNRFRSRFLSRDGRILDTGNDGVSHSEGQGWGLFLAATLGDRGAFDRILGWTTRALRRRDDALHAWRYVPQADVKVADPNNATDGDLFIAAALARAARRWGNPAHAEAATAIARDVLRLLVSEVDGRSVLLPGLSGFETPASVVVNPSYYAFPALAELALLVPSPRWAQLRRDAVALLQAGRFGRWRLPPDWLQVPRTAETGLVPAPGWPARFSFDAIRVPLYLAWGGVEAPELMASFGAYWSSFPAGAPAWIDLTNDATAPYGANPGMAAIAQLVMTTDRTPDGAAALPRIAATQDYYGAALVMLSRIAWRESAT</sequence>
<evidence type="ECO:0000313" key="8">
    <source>
        <dbReference type="EMBL" id="KAA5614699.1"/>
    </source>
</evidence>
<gene>
    <name evidence="8" type="ORF">F1189_00800</name>
</gene>
<dbReference type="GO" id="GO:0030245">
    <property type="term" value="P:cellulose catabolic process"/>
    <property type="evidence" value="ECO:0007669"/>
    <property type="project" value="UniProtKB-KW"/>
</dbReference>
<evidence type="ECO:0000256" key="2">
    <source>
        <dbReference type="ARBA" id="ARBA00009209"/>
    </source>
</evidence>
<keyword evidence="7" id="KW-0624">Polysaccharide degradation</keyword>